<evidence type="ECO:0000313" key="5">
    <source>
        <dbReference type="Proteomes" id="UP001443914"/>
    </source>
</evidence>
<dbReference type="Gene3D" id="2.40.50.140">
    <property type="entry name" value="Nucleic acid-binding proteins"/>
    <property type="match status" value="2"/>
</dbReference>
<dbReference type="Pfam" id="PF08646">
    <property type="entry name" value="Rep_fac-A_C"/>
    <property type="match status" value="1"/>
</dbReference>
<gene>
    <name evidence="4" type="ORF">RND81_01G078200</name>
</gene>
<protein>
    <submittedName>
        <fullName evidence="4">Uncharacterized protein</fullName>
    </submittedName>
</protein>
<accession>A0AAW1ND96</accession>
<dbReference type="InterPro" id="IPR031657">
    <property type="entry name" value="REPA_OB_2"/>
</dbReference>
<organism evidence="4 5">
    <name type="scientific">Saponaria officinalis</name>
    <name type="common">Common soapwort</name>
    <name type="synonym">Lychnis saponaria</name>
    <dbReference type="NCBI Taxonomy" id="3572"/>
    <lineage>
        <taxon>Eukaryota</taxon>
        <taxon>Viridiplantae</taxon>
        <taxon>Streptophyta</taxon>
        <taxon>Embryophyta</taxon>
        <taxon>Tracheophyta</taxon>
        <taxon>Spermatophyta</taxon>
        <taxon>Magnoliopsida</taxon>
        <taxon>eudicotyledons</taxon>
        <taxon>Gunneridae</taxon>
        <taxon>Pentapetalae</taxon>
        <taxon>Caryophyllales</taxon>
        <taxon>Caryophyllaceae</taxon>
        <taxon>Caryophylleae</taxon>
        <taxon>Saponaria</taxon>
    </lineage>
</organism>
<evidence type="ECO:0000259" key="3">
    <source>
        <dbReference type="Pfam" id="PF16900"/>
    </source>
</evidence>
<dbReference type="InterPro" id="IPR012340">
    <property type="entry name" value="NA-bd_OB-fold"/>
</dbReference>
<dbReference type="AlphaFoldDB" id="A0AAW1ND96"/>
<evidence type="ECO:0000259" key="2">
    <source>
        <dbReference type="Pfam" id="PF08646"/>
    </source>
</evidence>
<feature type="domain" description="Replication protein A OB" evidence="3">
    <location>
        <begin position="26"/>
        <end position="129"/>
    </location>
</feature>
<keyword evidence="5" id="KW-1185">Reference proteome</keyword>
<evidence type="ECO:0000256" key="1">
    <source>
        <dbReference type="ARBA" id="ARBA00023125"/>
    </source>
</evidence>
<evidence type="ECO:0000313" key="4">
    <source>
        <dbReference type="EMBL" id="KAK9756167.1"/>
    </source>
</evidence>
<dbReference type="Pfam" id="PF16900">
    <property type="entry name" value="REPA_OB_2"/>
    <property type="match status" value="1"/>
</dbReference>
<dbReference type="SUPFAM" id="SSF50249">
    <property type="entry name" value="Nucleic acid-binding proteins"/>
    <property type="match status" value="2"/>
</dbReference>
<dbReference type="PANTHER" id="PTHR47165">
    <property type="entry name" value="OS03G0429900 PROTEIN"/>
    <property type="match status" value="1"/>
</dbReference>
<dbReference type="EMBL" id="JBDFQZ010000001">
    <property type="protein sequence ID" value="KAK9756167.1"/>
    <property type="molecule type" value="Genomic_DNA"/>
</dbReference>
<keyword evidence="1" id="KW-0238">DNA-binding</keyword>
<name>A0AAW1ND96_SAPOF</name>
<dbReference type="GO" id="GO:0003677">
    <property type="term" value="F:DNA binding"/>
    <property type="evidence" value="ECO:0007669"/>
    <property type="project" value="UniProtKB-KW"/>
</dbReference>
<reference evidence="4" key="1">
    <citation type="submission" date="2024-03" db="EMBL/GenBank/DDBJ databases">
        <title>WGS assembly of Saponaria officinalis var. Norfolk2.</title>
        <authorList>
            <person name="Jenkins J."/>
            <person name="Shu S."/>
            <person name="Grimwood J."/>
            <person name="Barry K."/>
            <person name="Goodstein D."/>
            <person name="Schmutz J."/>
            <person name="Leebens-Mack J."/>
            <person name="Osbourn A."/>
        </authorList>
    </citation>
    <scope>NUCLEOTIDE SEQUENCE [LARGE SCALE GENOMIC DNA]</scope>
    <source>
        <strain evidence="4">JIC</strain>
    </source>
</reference>
<feature type="domain" description="Replication factor A C-terminal" evidence="2">
    <location>
        <begin position="207"/>
        <end position="284"/>
    </location>
</feature>
<sequence>MSFGRQTIIQPVVTHSGPLLPEYLSISQISKAENPNDKFDVLGIVIYVEEKARKVVTLQQRELLVREIVIIDHISKQPLVISTWNDLAEIKCESLSDWANKFCVVGFTAIRVATHKGFSLTTSMSTMIIHDPKGDKVSTLEEWALHHQDALANMQARVLDVRNPSTEMVITTISSLKLKKAQNTLQEERLWLRVILPAENTERVVNAYLGCSNCGKRTDVQAGGTYTCMTCSQKDCISSPRVTFNCDLSDGTSALAITTFIEDSEKLFRMIAPDIFKMKHSLIDTTDESFCKLKSLQASECEAEHVQPLKADAIPTQVEDLPVEITSQPISTTNNARQPEIGKESKDLLLKPEHAVLHD</sequence>
<comment type="caution">
    <text evidence="4">The sequence shown here is derived from an EMBL/GenBank/DDBJ whole genome shotgun (WGS) entry which is preliminary data.</text>
</comment>
<proteinExistence type="predicted"/>
<dbReference type="Proteomes" id="UP001443914">
    <property type="component" value="Unassembled WGS sequence"/>
</dbReference>
<dbReference type="PANTHER" id="PTHR47165:SF4">
    <property type="entry name" value="OS03G0429900 PROTEIN"/>
    <property type="match status" value="1"/>
</dbReference>
<dbReference type="InterPro" id="IPR013955">
    <property type="entry name" value="Rep_factor-A_C"/>
</dbReference>